<keyword evidence="2" id="KW-0963">Cytoplasm</keyword>
<evidence type="ECO:0000256" key="4">
    <source>
        <dbReference type="ARBA" id="ARBA00023212"/>
    </source>
</evidence>
<keyword evidence="4" id="KW-0206">Cytoskeleton</keyword>
<evidence type="ECO:0000256" key="1">
    <source>
        <dbReference type="ARBA" id="ARBA00004300"/>
    </source>
</evidence>
<dbReference type="SMART" id="SM00368">
    <property type="entry name" value="LRR_RI"/>
    <property type="match status" value="3"/>
</dbReference>
<dbReference type="GO" id="GO:0005813">
    <property type="term" value="C:centrosome"/>
    <property type="evidence" value="ECO:0007669"/>
    <property type="project" value="UniProtKB-SubCell"/>
</dbReference>
<dbReference type="InterPro" id="IPR032675">
    <property type="entry name" value="LRR_dom_sf"/>
</dbReference>
<dbReference type="InterPro" id="IPR001611">
    <property type="entry name" value="Leu-rich_rpt"/>
</dbReference>
<dbReference type="AlphaFoldDB" id="A0A8S3Q3A8"/>
<evidence type="ECO:0000313" key="7">
    <source>
        <dbReference type="Proteomes" id="UP000683360"/>
    </source>
</evidence>
<keyword evidence="7" id="KW-1185">Reference proteome</keyword>
<proteinExistence type="predicted"/>
<dbReference type="SUPFAM" id="SSF52047">
    <property type="entry name" value="RNI-like"/>
    <property type="match status" value="1"/>
</dbReference>
<dbReference type="PANTHER" id="PTHR23170:SF3">
    <property type="entry name" value="LEUCINE-RICH REPEAT-CONTAINING PROTEIN 45"/>
    <property type="match status" value="1"/>
</dbReference>
<dbReference type="InterPro" id="IPR052116">
    <property type="entry name" value="Centro_Cilium_Assembly"/>
</dbReference>
<dbReference type="PANTHER" id="PTHR23170">
    <property type="entry name" value="NY-REN-58 ANTIGEN"/>
    <property type="match status" value="1"/>
</dbReference>
<keyword evidence="3 5" id="KW-0175">Coiled coil</keyword>
<feature type="coiled-coil region" evidence="5">
    <location>
        <begin position="425"/>
        <end position="524"/>
    </location>
</feature>
<dbReference type="Pfam" id="PF13516">
    <property type="entry name" value="LRR_6"/>
    <property type="match status" value="2"/>
</dbReference>
<dbReference type="GO" id="GO:0005886">
    <property type="term" value="C:plasma membrane"/>
    <property type="evidence" value="ECO:0007669"/>
    <property type="project" value="TreeGrafter"/>
</dbReference>
<feature type="coiled-coil region" evidence="5">
    <location>
        <begin position="551"/>
        <end position="691"/>
    </location>
</feature>
<protein>
    <submittedName>
        <fullName evidence="6">Leucine-rich repeat-containing protein 45</fullName>
    </submittedName>
</protein>
<sequence length="718" mass="83129">MDKYCKTKEILTLVVNQLNIYLAYIGECEYRPWFPIPGCKQTLIMDEFRHTFVRLCRDNHTDPPDFIIHQLKGILQIFENTSKRGKAILDLSTNSLSPKPCHILGKVIATDRTFLEYKFADCMLSEDAVKGLANGFAHNSYCKSLDMKGNNIRGAGAEALGKMLHHNQAILKLCLEWNALGMLDNSFSLFCEGLGSNECLLALDLRNNQINHDCAIELSANLKRNKTLRAIDLRWNNVGLLGGRAILEMLQTNKTVSRLELAGNNIPSDILKSIETAVGQNEDRAVLSQDHKTKMMMLTKHVKQIESDKSLQMNDLMDTIEKQEDVLRKTKRTTTQQVAHLQEALEERKSSFNALAAKSELALQEQKTHDVEIVVERLKQELSGRHSSHNEDLRKERETRATMEAQLHKELSESSDKNIQLQSKFDDTERKCRMQQDQIFELKEQVTHLQAEIKIKGAHFEERIQSERNRHKEDLRDAEQIRQKEVSRVRQDADEVEANLRERIQQLEMTRLELEEEISRQKNHNMSNKLQHEEQLTIIKQKFQSEEENRYSQLEEKLRVTQLLKDEVQSRCNQQSSTVSDLTSRNSTLTLETETMKKRVEEMQQELAEKNAVTFAEVGKVKLDLNQALNKLEAERKVQTDLRDQLSDSDRKTSEQILRYREACEEKDAELDSLRRRLKSRELEVSHVREEESQRAKMLQMAVLNYCQNIPQSTMESS</sequence>
<organism evidence="6 7">
    <name type="scientific">Mytilus edulis</name>
    <name type="common">Blue mussel</name>
    <dbReference type="NCBI Taxonomy" id="6550"/>
    <lineage>
        <taxon>Eukaryota</taxon>
        <taxon>Metazoa</taxon>
        <taxon>Spiralia</taxon>
        <taxon>Lophotrochozoa</taxon>
        <taxon>Mollusca</taxon>
        <taxon>Bivalvia</taxon>
        <taxon>Autobranchia</taxon>
        <taxon>Pteriomorphia</taxon>
        <taxon>Mytilida</taxon>
        <taxon>Mytiloidea</taxon>
        <taxon>Mytilidae</taxon>
        <taxon>Mytilinae</taxon>
        <taxon>Mytilus</taxon>
    </lineage>
</organism>
<reference evidence="6" key="1">
    <citation type="submission" date="2021-03" db="EMBL/GenBank/DDBJ databases">
        <authorList>
            <person name="Bekaert M."/>
        </authorList>
    </citation>
    <scope>NUCLEOTIDE SEQUENCE</scope>
</reference>
<accession>A0A8S3Q3A8</accession>
<dbReference type="Proteomes" id="UP000683360">
    <property type="component" value="Unassembled WGS sequence"/>
</dbReference>
<gene>
    <name evidence="6" type="ORF">MEDL_5692</name>
</gene>
<evidence type="ECO:0000256" key="5">
    <source>
        <dbReference type="SAM" id="Coils"/>
    </source>
</evidence>
<evidence type="ECO:0000256" key="2">
    <source>
        <dbReference type="ARBA" id="ARBA00022490"/>
    </source>
</evidence>
<evidence type="ECO:0000313" key="6">
    <source>
        <dbReference type="EMBL" id="CAG2190394.1"/>
    </source>
</evidence>
<dbReference type="OrthoDB" id="8436363at2759"/>
<comment type="caution">
    <text evidence="6">The sequence shown here is derived from an EMBL/GenBank/DDBJ whole genome shotgun (WGS) entry which is preliminary data.</text>
</comment>
<comment type="subcellular location">
    <subcellularLocation>
        <location evidence="1">Cytoplasm</location>
        <location evidence="1">Cytoskeleton</location>
        <location evidence="1">Microtubule organizing center</location>
        <location evidence="1">Centrosome</location>
    </subcellularLocation>
</comment>
<evidence type="ECO:0000256" key="3">
    <source>
        <dbReference type="ARBA" id="ARBA00023054"/>
    </source>
</evidence>
<dbReference type="EMBL" id="CAJPWZ010000328">
    <property type="protein sequence ID" value="CAG2190394.1"/>
    <property type="molecule type" value="Genomic_DNA"/>
</dbReference>
<name>A0A8S3Q3A8_MYTED</name>
<dbReference type="Gene3D" id="3.80.10.10">
    <property type="entry name" value="Ribonuclease Inhibitor"/>
    <property type="match status" value="2"/>
</dbReference>